<dbReference type="AlphaFoldDB" id="A0A9J6F6W7"/>
<proteinExistence type="inferred from homology"/>
<name>A0A9J6F6W7_HAELO</name>
<dbReference type="PROSITE" id="PS50262">
    <property type="entry name" value="G_PROTEIN_RECEP_F1_2"/>
    <property type="match status" value="1"/>
</dbReference>
<sequence>MTAINSSWSGLNATATIRSPLEVARDVYRLAVPVMLVACLISMVFNLVIVESVHWLRRSPSPTLCFSLSLSAANAYASLLVGVGLVVNSLLPAVYHVQPPACWALSLEAFRLTGLIASVFHLLALAVNHYIGILRPLHYAATVTRRTVWLSTAAMWLLPLFFFLFYFSSVPGQGFQTVNCRYDFILWSTFRVTLSGLFFVPLVLMCFIYTHIFIIVRRHQLGVGLSAQIPGQLRRSVKAVYTTLLILGTYLAGWMPAVLFYVLTCLDCAYPITSLSLDVRLTFGILTNSLVLIKSFVDPVIYVVRMREIQEAFALMWKSRCGLVDVSRSSVDFMHMAHSRTDTQRITTNGSQHKQRCIAQFS</sequence>
<dbReference type="GO" id="GO:0004930">
    <property type="term" value="F:G protein-coupled receptor activity"/>
    <property type="evidence" value="ECO:0007669"/>
    <property type="project" value="InterPro"/>
</dbReference>
<protein>
    <recommendedName>
        <fullName evidence="8">G-protein coupled receptors family 1 profile domain-containing protein</fullName>
    </recommendedName>
</protein>
<feature type="transmembrane region" description="Helical" evidence="7">
    <location>
        <begin position="237"/>
        <end position="263"/>
    </location>
</feature>
<accession>A0A9J6F6W7</accession>
<feature type="domain" description="G-protein coupled receptors family 1 profile" evidence="8">
    <location>
        <begin position="45"/>
        <end position="302"/>
    </location>
</feature>
<dbReference type="PRINTS" id="PR00237">
    <property type="entry name" value="GPCRRHODOPSN"/>
</dbReference>
<evidence type="ECO:0000256" key="6">
    <source>
        <dbReference type="ARBA" id="ARBA00023136"/>
    </source>
</evidence>
<feature type="transmembrane region" description="Helical" evidence="7">
    <location>
        <begin position="76"/>
        <end position="97"/>
    </location>
</feature>
<gene>
    <name evidence="9" type="ORF">HPB48_009659</name>
</gene>
<evidence type="ECO:0000256" key="3">
    <source>
        <dbReference type="ARBA" id="ARBA00022475"/>
    </source>
</evidence>
<dbReference type="EMBL" id="JABSTR010000001">
    <property type="protein sequence ID" value="KAH9360478.1"/>
    <property type="molecule type" value="Genomic_DNA"/>
</dbReference>
<dbReference type="GO" id="GO:0005886">
    <property type="term" value="C:plasma membrane"/>
    <property type="evidence" value="ECO:0007669"/>
    <property type="project" value="UniProtKB-SubCell"/>
</dbReference>
<dbReference type="OMA" id="LMWKSRC"/>
<feature type="transmembrane region" description="Helical" evidence="7">
    <location>
        <begin position="148"/>
        <end position="167"/>
    </location>
</feature>
<organism evidence="9 10">
    <name type="scientific">Haemaphysalis longicornis</name>
    <name type="common">Bush tick</name>
    <dbReference type="NCBI Taxonomy" id="44386"/>
    <lineage>
        <taxon>Eukaryota</taxon>
        <taxon>Metazoa</taxon>
        <taxon>Ecdysozoa</taxon>
        <taxon>Arthropoda</taxon>
        <taxon>Chelicerata</taxon>
        <taxon>Arachnida</taxon>
        <taxon>Acari</taxon>
        <taxon>Parasitiformes</taxon>
        <taxon>Ixodida</taxon>
        <taxon>Ixodoidea</taxon>
        <taxon>Ixodidae</taxon>
        <taxon>Haemaphysalinae</taxon>
        <taxon>Haemaphysalis</taxon>
    </lineage>
</organism>
<dbReference type="InterPro" id="IPR000276">
    <property type="entry name" value="GPCR_Rhodpsn"/>
</dbReference>
<feature type="transmembrane region" description="Helical" evidence="7">
    <location>
        <begin position="283"/>
        <end position="304"/>
    </location>
</feature>
<comment type="caution">
    <text evidence="9">The sequence shown here is derived from an EMBL/GenBank/DDBJ whole genome shotgun (WGS) entry which is preliminary data.</text>
</comment>
<reference evidence="9 10" key="1">
    <citation type="journal article" date="2020" name="Cell">
        <title>Large-Scale Comparative Analyses of Tick Genomes Elucidate Their Genetic Diversity and Vector Capacities.</title>
        <authorList>
            <consortium name="Tick Genome and Microbiome Consortium (TIGMIC)"/>
            <person name="Jia N."/>
            <person name="Wang J."/>
            <person name="Shi W."/>
            <person name="Du L."/>
            <person name="Sun Y."/>
            <person name="Zhan W."/>
            <person name="Jiang J.F."/>
            <person name="Wang Q."/>
            <person name="Zhang B."/>
            <person name="Ji P."/>
            <person name="Bell-Sakyi L."/>
            <person name="Cui X.M."/>
            <person name="Yuan T.T."/>
            <person name="Jiang B.G."/>
            <person name="Yang W.F."/>
            <person name="Lam T.T."/>
            <person name="Chang Q.C."/>
            <person name="Ding S.J."/>
            <person name="Wang X.J."/>
            <person name="Zhu J.G."/>
            <person name="Ruan X.D."/>
            <person name="Zhao L."/>
            <person name="Wei J.T."/>
            <person name="Ye R.Z."/>
            <person name="Que T.C."/>
            <person name="Du C.H."/>
            <person name="Zhou Y.H."/>
            <person name="Cheng J.X."/>
            <person name="Dai P.F."/>
            <person name="Guo W.B."/>
            <person name="Han X.H."/>
            <person name="Huang E.J."/>
            <person name="Li L.F."/>
            <person name="Wei W."/>
            <person name="Gao Y.C."/>
            <person name="Liu J.Z."/>
            <person name="Shao H.Z."/>
            <person name="Wang X."/>
            <person name="Wang C.C."/>
            <person name="Yang T.C."/>
            <person name="Huo Q.B."/>
            <person name="Li W."/>
            <person name="Chen H.Y."/>
            <person name="Chen S.E."/>
            <person name="Zhou L.G."/>
            <person name="Ni X.B."/>
            <person name="Tian J.H."/>
            <person name="Sheng Y."/>
            <person name="Liu T."/>
            <person name="Pan Y.S."/>
            <person name="Xia L.Y."/>
            <person name="Li J."/>
            <person name="Zhao F."/>
            <person name="Cao W.C."/>
        </authorList>
    </citation>
    <scope>NUCLEOTIDE SEQUENCE [LARGE SCALE GENOMIC DNA]</scope>
    <source>
        <strain evidence="9">HaeL-2018</strain>
    </source>
</reference>
<evidence type="ECO:0000256" key="7">
    <source>
        <dbReference type="SAM" id="Phobius"/>
    </source>
</evidence>
<keyword evidence="6 7" id="KW-0472">Membrane</keyword>
<evidence type="ECO:0000256" key="1">
    <source>
        <dbReference type="ARBA" id="ARBA00004651"/>
    </source>
</evidence>
<dbReference type="SUPFAM" id="SSF81321">
    <property type="entry name" value="Family A G protein-coupled receptor-like"/>
    <property type="match status" value="1"/>
</dbReference>
<dbReference type="Proteomes" id="UP000821853">
    <property type="component" value="Chromosome 1"/>
</dbReference>
<keyword evidence="3" id="KW-1003">Cell membrane</keyword>
<dbReference type="OrthoDB" id="9894375at2759"/>
<evidence type="ECO:0000256" key="2">
    <source>
        <dbReference type="ARBA" id="ARBA00010663"/>
    </source>
</evidence>
<keyword evidence="4 7" id="KW-0812">Transmembrane</keyword>
<evidence type="ECO:0000313" key="10">
    <source>
        <dbReference type="Proteomes" id="UP000821853"/>
    </source>
</evidence>
<dbReference type="Gene3D" id="1.20.1070.10">
    <property type="entry name" value="Rhodopsin 7-helix transmembrane proteins"/>
    <property type="match status" value="1"/>
</dbReference>
<evidence type="ECO:0000256" key="5">
    <source>
        <dbReference type="ARBA" id="ARBA00022989"/>
    </source>
</evidence>
<keyword evidence="5 7" id="KW-1133">Transmembrane helix</keyword>
<comment type="similarity">
    <text evidence="2">Belongs to the G-protein coupled receptor 1 family.</text>
</comment>
<dbReference type="VEuPathDB" id="VectorBase:HLOH_059772"/>
<evidence type="ECO:0000313" key="9">
    <source>
        <dbReference type="EMBL" id="KAH9360478.1"/>
    </source>
</evidence>
<feature type="transmembrane region" description="Helical" evidence="7">
    <location>
        <begin position="30"/>
        <end position="56"/>
    </location>
</feature>
<dbReference type="PANTHER" id="PTHR22750">
    <property type="entry name" value="G-PROTEIN COUPLED RECEPTOR"/>
    <property type="match status" value="1"/>
</dbReference>
<dbReference type="InterPro" id="IPR017452">
    <property type="entry name" value="GPCR_Rhodpsn_7TM"/>
</dbReference>
<feature type="transmembrane region" description="Helical" evidence="7">
    <location>
        <begin position="109"/>
        <end position="127"/>
    </location>
</feature>
<feature type="transmembrane region" description="Helical" evidence="7">
    <location>
        <begin position="196"/>
        <end position="216"/>
    </location>
</feature>
<keyword evidence="10" id="KW-1185">Reference proteome</keyword>
<dbReference type="Pfam" id="PF00001">
    <property type="entry name" value="7tm_1"/>
    <property type="match status" value="1"/>
</dbReference>
<evidence type="ECO:0000256" key="4">
    <source>
        <dbReference type="ARBA" id="ARBA00022692"/>
    </source>
</evidence>
<evidence type="ECO:0000259" key="8">
    <source>
        <dbReference type="PROSITE" id="PS50262"/>
    </source>
</evidence>
<comment type="subcellular location">
    <subcellularLocation>
        <location evidence="1">Cell membrane</location>
        <topology evidence="1">Multi-pass membrane protein</topology>
    </subcellularLocation>
</comment>